<keyword evidence="1" id="KW-0472">Membrane</keyword>
<comment type="caution">
    <text evidence="2">The sequence shown here is derived from an EMBL/GenBank/DDBJ whole genome shotgun (WGS) entry which is preliminary data.</text>
</comment>
<evidence type="ECO:0000313" key="3">
    <source>
        <dbReference type="Proteomes" id="UP001412067"/>
    </source>
</evidence>
<dbReference type="Proteomes" id="UP001412067">
    <property type="component" value="Unassembled WGS sequence"/>
</dbReference>
<dbReference type="EMBL" id="JBBWWR010000016">
    <property type="protein sequence ID" value="KAK8947860.1"/>
    <property type="molecule type" value="Genomic_DNA"/>
</dbReference>
<name>A0ABR2LR06_9ASPA</name>
<organism evidence="2 3">
    <name type="scientific">Platanthera guangdongensis</name>
    <dbReference type="NCBI Taxonomy" id="2320717"/>
    <lineage>
        <taxon>Eukaryota</taxon>
        <taxon>Viridiplantae</taxon>
        <taxon>Streptophyta</taxon>
        <taxon>Embryophyta</taxon>
        <taxon>Tracheophyta</taxon>
        <taxon>Spermatophyta</taxon>
        <taxon>Magnoliopsida</taxon>
        <taxon>Liliopsida</taxon>
        <taxon>Asparagales</taxon>
        <taxon>Orchidaceae</taxon>
        <taxon>Orchidoideae</taxon>
        <taxon>Orchideae</taxon>
        <taxon>Orchidinae</taxon>
        <taxon>Platanthera</taxon>
    </lineage>
</organism>
<sequence>MTVTSLALLLPSWWEIEATFAFAILLIVVYSLFEKISRVGLWRWRRRRCRNGGRSSCRQR</sequence>
<feature type="transmembrane region" description="Helical" evidence="1">
    <location>
        <begin position="12"/>
        <end position="33"/>
    </location>
</feature>
<evidence type="ECO:0000313" key="2">
    <source>
        <dbReference type="EMBL" id="KAK8947860.1"/>
    </source>
</evidence>
<protein>
    <submittedName>
        <fullName evidence="2">Uncharacterized protein</fullName>
    </submittedName>
</protein>
<gene>
    <name evidence="2" type="ORF">KSP40_PGU000210</name>
</gene>
<accession>A0ABR2LR06</accession>
<evidence type="ECO:0000256" key="1">
    <source>
        <dbReference type="SAM" id="Phobius"/>
    </source>
</evidence>
<keyword evidence="1" id="KW-0812">Transmembrane</keyword>
<keyword evidence="1" id="KW-1133">Transmembrane helix</keyword>
<reference evidence="2 3" key="1">
    <citation type="journal article" date="2022" name="Nat. Plants">
        <title>Genomes of leafy and leafless Platanthera orchids illuminate the evolution of mycoheterotrophy.</title>
        <authorList>
            <person name="Li M.H."/>
            <person name="Liu K.W."/>
            <person name="Li Z."/>
            <person name="Lu H.C."/>
            <person name="Ye Q.L."/>
            <person name="Zhang D."/>
            <person name="Wang J.Y."/>
            <person name="Li Y.F."/>
            <person name="Zhong Z.M."/>
            <person name="Liu X."/>
            <person name="Yu X."/>
            <person name="Liu D.K."/>
            <person name="Tu X.D."/>
            <person name="Liu B."/>
            <person name="Hao Y."/>
            <person name="Liao X.Y."/>
            <person name="Jiang Y.T."/>
            <person name="Sun W.H."/>
            <person name="Chen J."/>
            <person name="Chen Y.Q."/>
            <person name="Ai Y."/>
            <person name="Zhai J.W."/>
            <person name="Wu S.S."/>
            <person name="Zhou Z."/>
            <person name="Hsiao Y.Y."/>
            <person name="Wu W.L."/>
            <person name="Chen Y.Y."/>
            <person name="Lin Y.F."/>
            <person name="Hsu J.L."/>
            <person name="Li C.Y."/>
            <person name="Wang Z.W."/>
            <person name="Zhao X."/>
            <person name="Zhong W.Y."/>
            <person name="Ma X.K."/>
            <person name="Ma L."/>
            <person name="Huang J."/>
            <person name="Chen G.Z."/>
            <person name="Huang M.Z."/>
            <person name="Huang L."/>
            <person name="Peng D.H."/>
            <person name="Luo Y.B."/>
            <person name="Zou S.Q."/>
            <person name="Chen S.P."/>
            <person name="Lan S."/>
            <person name="Tsai W.C."/>
            <person name="Van de Peer Y."/>
            <person name="Liu Z.J."/>
        </authorList>
    </citation>
    <scope>NUCLEOTIDE SEQUENCE [LARGE SCALE GENOMIC DNA]</scope>
    <source>
        <strain evidence="2">Lor288</strain>
    </source>
</reference>
<proteinExistence type="predicted"/>
<keyword evidence="3" id="KW-1185">Reference proteome</keyword>